<comment type="similarity">
    <text evidence="5">Belongs to the Orn/Lys/Arg decarboxylase class-II family. LysA subfamily.</text>
</comment>
<dbReference type="Pfam" id="PF00278">
    <property type="entry name" value="Orn_DAP_Arg_deC"/>
    <property type="match status" value="1"/>
</dbReference>
<dbReference type="InterPro" id="IPR009006">
    <property type="entry name" value="Ala_racemase/Decarboxylase_C"/>
</dbReference>
<dbReference type="InterPro" id="IPR022643">
    <property type="entry name" value="De-COase2_C"/>
</dbReference>
<feature type="domain" description="Orn/DAP/Arg decarboxylase 2 N-terminal" evidence="9">
    <location>
        <begin position="62"/>
        <end position="296"/>
    </location>
</feature>
<dbReference type="SUPFAM" id="SSF50621">
    <property type="entry name" value="Alanine racemase C-terminal domain-like"/>
    <property type="match status" value="1"/>
</dbReference>
<feature type="binding site" evidence="5">
    <location>
        <position position="293"/>
    </location>
    <ligand>
        <name>substrate</name>
    </ligand>
</feature>
<reference evidence="11" key="1">
    <citation type="journal article" date="2015" name="Genome Announc.">
        <title>Complete Genome Sequence of Herbaspirillum hiltneri N3 (DSM 17495), Isolated from Surface-Sterilized Wheat Roots.</title>
        <authorList>
            <person name="Guizelini D."/>
            <person name="Saizaki P.M."/>
            <person name="Coimbra N.A."/>
            <person name="Weiss V.A."/>
            <person name="Faoro H."/>
            <person name="Sfeir M.Z."/>
            <person name="Baura V.A."/>
            <person name="Monteiro R.A."/>
            <person name="Chubatsu L.S."/>
            <person name="Souza E.M."/>
            <person name="Cruz L.M."/>
            <person name="Pedrosa F.O."/>
            <person name="Raittz R.T."/>
            <person name="Marchaukoski J.N."/>
            <person name="Steffens M.B."/>
        </authorList>
    </citation>
    <scope>NUCLEOTIDE SEQUENCE [LARGE SCALE GENOMIC DNA]</scope>
    <source>
        <strain evidence="11">N3</strain>
    </source>
</reference>
<dbReference type="InterPro" id="IPR022644">
    <property type="entry name" value="De-COase2_N"/>
</dbReference>
<feature type="binding site" evidence="5">
    <location>
        <position position="360"/>
    </location>
    <ligand>
        <name>substrate</name>
    </ligand>
</feature>
<comment type="function">
    <text evidence="5">Specifically catalyzes the decarboxylation of meso-diaminopimelate (meso-DAP) to L-lysine.</text>
</comment>
<keyword evidence="5 7" id="KW-0457">Lysine biosynthesis</keyword>
<evidence type="ECO:0000256" key="1">
    <source>
        <dbReference type="ARBA" id="ARBA00001933"/>
    </source>
</evidence>
<dbReference type="PANTHER" id="PTHR43727:SF2">
    <property type="entry name" value="GROUP IV DECARBOXYLASE"/>
    <property type="match status" value="1"/>
</dbReference>
<name>A0ABN4I5C8_9BURK</name>
<comment type="pathway">
    <text evidence="5 7">Amino-acid biosynthesis; L-lysine biosynthesis via DAP pathway; L-lysine from DL-2,6-diaminopimelate: step 1/1.</text>
</comment>
<keyword evidence="4 5" id="KW-0456">Lyase</keyword>
<evidence type="ECO:0000256" key="5">
    <source>
        <dbReference type="HAMAP-Rule" id="MF_02120"/>
    </source>
</evidence>
<dbReference type="PANTHER" id="PTHR43727">
    <property type="entry name" value="DIAMINOPIMELATE DECARBOXYLASE"/>
    <property type="match status" value="1"/>
</dbReference>
<dbReference type="PRINTS" id="PR01179">
    <property type="entry name" value="ODADCRBXLASE"/>
</dbReference>
<evidence type="ECO:0000313" key="10">
    <source>
        <dbReference type="EMBL" id="AKZ64111.1"/>
    </source>
</evidence>
<evidence type="ECO:0000256" key="4">
    <source>
        <dbReference type="ARBA" id="ARBA00023239"/>
    </source>
</evidence>
<feature type="binding site" evidence="5">
    <location>
        <position position="333"/>
    </location>
    <ligand>
        <name>substrate</name>
    </ligand>
</feature>
<evidence type="ECO:0000259" key="8">
    <source>
        <dbReference type="Pfam" id="PF00278"/>
    </source>
</evidence>
<dbReference type="Gene3D" id="3.20.20.10">
    <property type="entry name" value="Alanine racemase"/>
    <property type="match status" value="1"/>
</dbReference>
<keyword evidence="5" id="KW-0028">Amino-acid biosynthesis</keyword>
<evidence type="ECO:0000256" key="3">
    <source>
        <dbReference type="ARBA" id="ARBA00022898"/>
    </source>
</evidence>
<dbReference type="RefSeq" id="WP_053199315.1">
    <property type="nucleotide sequence ID" value="NZ_CP011409.1"/>
</dbReference>
<dbReference type="InterPro" id="IPR000183">
    <property type="entry name" value="Orn/DAP/Arg_de-COase"/>
</dbReference>
<evidence type="ECO:0000256" key="7">
    <source>
        <dbReference type="RuleBase" id="RU003738"/>
    </source>
</evidence>
<feature type="binding site" evidence="5">
    <location>
        <begin position="290"/>
        <end position="293"/>
    </location>
    <ligand>
        <name>pyridoxal 5'-phosphate</name>
        <dbReference type="ChEBI" id="CHEBI:597326"/>
    </ligand>
</feature>
<gene>
    <name evidence="5" type="primary">lysA</name>
    <name evidence="10" type="ORF">F506_16830</name>
</gene>
<keyword evidence="2 5" id="KW-0210">Decarboxylase</keyword>
<dbReference type="Gene3D" id="2.40.37.10">
    <property type="entry name" value="Lyase, Ornithine Decarboxylase, Chain A, domain 1"/>
    <property type="match status" value="1"/>
</dbReference>
<evidence type="ECO:0000259" key="9">
    <source>
        <dbReference type="Pfam" id="PF02784"/>
    </source>
</evidence>
<dbReference type="EMBL" id="CP011409">
    <property type="protein sequence ID" value="AKZ64111.1"/>
    <property type="molecule type" value="Genomic_DNA"/>
</dbReference>
<evidence type="ECO:0000256" key="2">
    <source>
        <dbReference type="ARBA" id="ARBA00022793"/>
    </source>
</evidence>
<dbReference type="EC" id="4.1.1.20" evidence="5 6"/>
<dbReference type="Proteomes" id="UP000063429">
    <property type="component" value="Chromosome"/>
</dbReference>
<comment type="cofactor">
    <cofactor evidence="1 5 7">
        <name>pyridoxal 5'-phosphate</name>
        <dbReference type="ChEBI" id="CHEBI:597326"/>
    </cofactor>
</comment>
<dbReference type="CDD" id="cd06828">
    <property type="entry name" value="PLPDE_III_DapDC"/>
    <property type="match status" value="1"/>
</dbReference>
<dbReference type="PRINTS" id="PR01181">
    <property type="entry name" value="DAPDCRBXLASE"/>
</dbReference>
<feature type="modified residue" description="N6-(pyridoxal phosphate)lysine" evidence="5">
    <location>
        <position position="69"/>
    </location>
</feature>
<proteinExistence type="inferred from homology"/>
<keyword evidence="11" id="KW-1185">Reference proteome</keyword>
<comment type="subunit">
    <text evidence="5">Homodimer.</text>
</comment>
<feature type="binding site" evidence="5">
    <location>
        <position position="329"/>
    </location>
    <ligand>
        <name>substrate</name>
    </ligand>
</feature>
<accession>A0ABN4I5C8</accession>
<feature type="binding site" evidence="5">
    <location>
        <position position="387"/>
    </location>
    <ligand>
        <name>pyridoxal 5'-phosphate</name>
        <dbReference type="ChEBI" id="CHEBI:597326"/>
    </ligand>
</feature>
<dbReference type="InterPro" id="IPR029066">
    <property type="entry name" value="PLP-binding_barrel"/>
</dbReference>
<dbReference type="NCBIfam" id="TIGR01048">
    <property type="entry name" value="lysA"/>
    <property type="match status" value="1"/>
</dbReference>
<keyword evidence="3 5" id="KW-0663">Pyridoxal phosphate</keyword>
<protein>
    <recommendedName>
        <fullName evidence="5 6">Diaminopimelate decarboxylase</fullName>
        <shortName evidence="5">DAP decarboxylase</shortName>
        <shortName evidence="5">DAPDC</shortName>
        <ecNumber evidence="5 6">4.1.1.20</ecNumber>
    </recommendedName>
</protein>
<feature type="binding site" evidence="5">
    <location>
        <position position="387"/>
    </location>
    <ligand>
        <name>substrate</name>
    </ligand>
</feature>
<comment type="catalytic activity">
    <reaction evidence="5 7">
        <text>meso-2,6-diaminopimelate + H(+) = L-lysine + CO2</text>
        <dbReference type="Rhea" id="RHEA:15101"/>
        <dbReference type="ChEBI" id="CHEBI:15378"/>
        <dbReference type="ChEBI" id="CHEBI:16526"/>
        <dbReference type="ChEBI" id="CHEBI:32551"/>
        <dbReference type="ChEBI" id="CHEBI:57791"/>
        <dbReference type="EC" id="4.1.1.20"/>
    </reaction>
</comment>
<dbReference type="SUPFAM" id="SSF51419">
    <property type="entry name" value="PLP-binding barrel"/>
    <property type="match status" value="1"/>
</dbReference>
<feature type="binding site" evidence="5">
    <location>
        <position position="248"/>
    </location>
    <ligand>
        <name>pyridoxal 5'-phosphate</name>
        <dbReference type="ChEBI" id="CHEBI:597326"/>
    </ligand>
</feature>
<dbReference type="Pfam" id="PF02784">
    <property type="entry name" value="Orn_Arg_deC_N"/>
    <property type="match status" value="1"/>
</dbReference>
<evidence type="ECO:0000256" key="6">
    <source>
        <dbReference type="NCBIfam" id="TIGR01048"/>
    </source>
</evidence>
<evidence type="ECO:0000313" key="11">
    <source>
        <dbReference type="Proteomes" id="UP000063429"/>
    </source>
</evidence>
<dbReference type="HAMAP" id="MF_02120">
    <property type="entry name" value="LysA"/>
    <property type="match status" value="1"/>
</dbReference>
<sequence>MSHFSYRDGVLHAENLPLNALAKQFGSPLYVYSKAALTANFSAYADACKKAGRTENGDNGGALICYSVKSNSNLAVLNVLGKLGSGFDIVSGGELLRVIAAGGDPRKVIFSGVGKGRDEMRLALQHDILCFNVESIPEVHRLNEVAGEAGKRARISLRVNPNVDAKTHPYISTGLKENKFGVAYEDALACYRDAAALPNIEVVGIDCHIGSQLLDDAPLLEALDKVIELIDQLESEGIAIHHLDIGGGIGITYDDEQPVPVGDYLGRLFARVEAWRKEKYAGRAIKVMFEPGRSIVGNAGVLLTEVQYLKHGETKNFAVVDAAMNDLMRPALYEAWHGVQVVQQRQDAARTYDVVGPVCESGDWLAHSRELAIEPGDLLALMSAGAYGMTMASNYNTRGRAAEVLVDGDKAHLIRKRENPADLFALESIAG</sequence>
<dbReference type="InterPro" id="IPR002986">
    <property type="entry name" value="DAP_deCOOHase_LysA"/>
</dbReference>
<organism evidence="10 11">
    <name type="scientific">Herbaspirillum hiltneri N3</name>
    <dbReference type="NCBI Taxonomy" id="1262470"/>
    <lineage>
        <taxon>Bacteria</taxon>
        <taxon>Pseudomonadati</taxon>
        <taxon>Pseudomonadota</taxon>
        <taxon>Betaproteobacteria</taxon>
        <taxon>Burkholderiales</taxon>
        <taxon>Oxalobacteraceae</taxon>
        <taxon>Herbaspirillum</taxon>
    </lineage>
</organism>
<feature type="domain" description="Orn/DAP/Arg decarboxylase 2 C-terminal" evidence="8">
    <location>
        <begin position="30"/>
        <end position="385"/>
    </location>
</feature>